<dbReference type="PANTHER" id="PTHR46796">
    <property type="entry name" value="HTH-TYPE TRANSCRIPTIONAL ACTIVATOR RHAS-RELATED"/>
    <property type="match status" value="1"/>
</dbReference>
<dbReference type="SMART" id="SM00342">
    <property type="entry name" value="HTH_ARAC"/>
    <property type="match status" value="1"/>
</dbReference>
<dbReference type="Pfam" id="PF12833">
    <property type="entry name" value="HTH_18"/>
    <property type="match status" value="1"/>
</dbReference>
<keyword evidence="2" id="KW-0238">DNA-binding</keyword>
<dbReference type="PRINTS" id="PR00032">
    <property type="entry name" value="HTHARAC"/>
</dbReference>
<dbReference type="AlphaFoldDB" id="A0A8H9IGC6"/>
<dbReference type="InterPro" id="IPR018060">
    <property type="entry name" value="HTH_AraC"/>
</dbReference>
<evidence type="ECO:0000256" key="3">
    <source>
        <dbReference type="ARBA" id="ARBA00023159"/>
    </source>
</evidence>
<name>A0A8H9IGC6_9ALTE</name>
<dbReference type="GO" id="GO:0043565">
    <property type="term" value="F:sequence-specific DNA binding"/>
    <property type="evidence" value="ECO:0007669"/>
    <property type="project" value="InterPro"/>
</dbReference>
<proteinExistence type="predicted"/>
<keyword evidence="4" id="KW-0804">Transcription</keyword>
<dbReference type="InterPro" id="IPR037923">
    <property type="entry name" value="HTH-like"/>
</dbReference>
<protein>
    <recommendedName>
        <fullName evidence="5">HTH araC/xylS-type domain-containing protein</fullName>
    </recommendedName>
</protein>
<evidence type="ECO:0000256" key="2">
    <source>
        <dbReference type="ARBA" id="ARBA00023125"/>
    </source>
</evidence>
<evidence type="ECO:0000313" key="7">
    <source>
        <dbReference type="Proteomes" id="UP000622604"/>
    </source>
</evidence>
<dbReference type="PROSITE" id="PS00041">
    <property type="entry name" value="HTH_ARAC_FAMILY_1"/>
    <property type="match status" value="1"/>
</dbReference>
<sequence length="296" mass="34011">MLIEQFETGSGGFVWQNQQPDALFSRVHFHVYAAFDMQIGAQWNGSQFVNHYNRVYYVESGRAELQFTDRVLTMEPGYLYLIPPYQLLSHSAQGKLSFKWVHFQASLDEGLDLFMLYGKPFRVKCAEPDTTSKLFNKLISNMQVMRPSAVLERQSLLLNLLRPFMHIFDDVPQQRKHLLHPSLVSTLSLINKQVANPPSLVALAEAANMSPEHFSRKFKAAFNVSPKRYMLHKQIALAKQRLLLGSDSIDRVAESCGFCDIFHFSRTFKKETGVTPSGFRKEYNIRFLPGQPTQDR</sequence>
<dbReference type="EMBL" id="BMZC01000011">
    <property type="protein sequence ID" value="GGZ74383.1"/>
    <property type="molecule type" value="Genomic_DNA"/>
</dbReference>
<dbReference type="GO" id="GO:0003700">
    <property type="term" value="F:DNA-binding transcription factor activity"/>
    <property type="evidence" value="ECO:0007669"/>
    <property type="project" value="InterPro"/>
</dbReference>
<keyword evidence="3" id="KW-0010">Activator</keyword>
<accession>A0A8H9IGC6</accession>
<dbReference type="RefSeq" id="WP_008305885.1">
    <property type="nucleotide sequence ID" value="NZ_BMZC01000011.1"/>
</dbReference>
<reference evidence="6" key="1">
    <citation type="journal article" date="2014" name="Int. J. Syst. Evol. Microbiol.">
        <title>Complete genome sequence of Corynebacterium casei LMG S-19264T (=DSM 44701T), isolated from a smear-ripened cheese.</title>
        <authorList>
            <consortium name="US DOE Joint Genome Institute (JGI-PGF)"/>
            <person name="Walter F."/>
            <person name="Albersmeier A."/>
            <person name="Kalinowski J."/>
            <person name="Ruckert C."/>
        </authorList>
    </citation>
    <scope>NUCLEOTIDE SEQUENCE</scope>
    <source>
        <strain evidence="6">KCTC 32337</strain>
    </source>
</reference>
<dbReference type="InterPro" id="IPR018062">
    <property type="entry name" value="HTH_AraC-typ_CS"/>
</dbReference>
<dbReference type="InterPro" id="IPR050204">
    <property type="entry name" value="AraC_XylS_family_regulators"/>
</dbReference>
<dbReference type="Gene3D" id="1.10.10.60">
    <property type="entry name" value="Homeodomain-like"/>
    <property type="match status" value="2"/>
</dbReference>
<dbReference type="InterPro" id="IPR009057">
    <property type="entry name" value="Homeodomain-like_sf"/>
</dbReference>
<evidence type="ECO:0000313" key="6">
    <source>
        <dbReference type="EMBL" id="GGZ74383.1"/>
    </source>
</evidence>
<gene>
    <name evidence="6" type="ORF">GCM10011274_35940</name>
</gene>
<dbReference type="InterPro" id="IPR003313">
    <property type="entry name" value="AraC-bd"/>
</dbReference>
<dbReference type="SUPFAM" id="SSF46689">
    <property type="entry name" value="Homeodomain-like"/>
    <property type="match status" value="2"/>
</dbReference>
<evidence type="ECO:0000256" key="4">
    <source>
        <dbReference type="ARBA" id="ARBA00023163"/>
    </source>
</evidence>
<organism evidence="6 7">
    <name type="scientific">Paraglaciecola chathamensis</name>
    <dbReference type="NCBI Taxonomy" id="368405"/>
    <lineage>
        <taxon>Bacteria</taxon>
        <taxon>Pseudomonadati</taxon>
        <taxon>Pseudomonadota</taxon>
        <taxon>Gammaproteobacteria</taxon>
        <taxon>Alteromonadales</taxon>
        <taxon>Alteromonadaceae</taxon>
        <taxon>Paraglaciecola</taxon>
    </lineage>
</organism>
<dbReference type="InterPro" id="IPR020449">
    <property type="entry name" value="Tscrpt_reg_AraC-type_HTH"/>
</dbReference>
<dbReference type="Pfam" id="PF02311">
    <property type="entry name" value="AraC_binding"/>
    <property type="match status" value="1"/>
</dbReference>
<evidence type="ECO:0000256" key="1">
    <source>
        <dbReference type="ARBA" id="ARBA00023015"/>
    </source>
</evidence>
<keyword evidence="1" id="KW-0805">Transcription regulation</keyword>
<dbReference type="Proteomes" id="UP000622604">
    <property type="component" value="Unassembled WGS sequence"/>
</dbReference>
<reference evidence="6" key="2">
    <citation type="submission" date="2020-09" db="EMBL/GenBank/DDBJ databases">
        <authorList>
            <person name="Sun Q."/>
            <person name="Kim S."/>
        </authorList>
    </citation>
    <scope>NUCLEOTIDE SEQUENCE</scope>
    <source>
        <strain evidence="6">KCTC 32337</strain>
    </source>
</reference>
<dbReference type="PROSITE" id="PS01124">
    <property type="entry name" value="HTH_ARAC_FAMILY_2"/>
    <property type="match status" value="1"/>
</dbReference>
<comment type="caution">
    <text evidence="6">The sequence shown here is derived from an EMBL/GenBank/DDBJ whole genome shotgun (WGS) entry which is preliminary data.</text>
</comment>
<feature type="domain" description="HTH araC/xylS-type" evidence="5">
    <location>
        <begin position="184"/>
        <end position="282"/>
    </location>
</feature>
<dbReference type="SUPFAM" id="SSF51215">
    <property type="entry name" value="Regulatory protein AraC"/>
    <property type="match status" value="1"/>
</dbReference>
<evidence type="ECO:0000259" key="5">
    <source>
        <dbReference type="PROSITE" id="PS01124"/>
    </source>
</evidence>